<dbReference type="EMBL" id="JBHSDJ010000119">
    <property type="protein sequence ID" value="MFC4248307.1"/>
    <property type="molecule type" value="Genomic_DNA"/>
</dbReference>
<protein>
    <submittedName>
        <fullName evidence="1">Uncharacterized protein</fullName>
    </submittedName>
</protein>
<evidence type="ECO:0000313" key="2">
    <source>
        <dbReference type="Proteomes" id="UP001595821"/>
    </source>
</evidence>
<dbReference type="GeneID" id="71856566"/>
<reference evidence="1 2" key="1">
    <citation type="journal article" date="2014" name="Int. J. Syst. Evol. Microbiol.">
        <title>Complete genome sequence of Corynebacterium casei LMG S-19264T (=DSM 44701T), isolated from a smear-ripened cheese.</title>
        <authorList>
            <consortium name="US DOE Joint Genome Institute (JGI-PGF)"/>
            <person name="Walter F."/>
            <person name="Albersmeier A."/>
            <person name="Kalinowski J."/>
            <person name="Ruckert C."/>
        </authorList>
    </citation>
    <scope>NUCLEOTIDE SEQUENCE [LARGE SCALE GENOMIC DNA]</scope>
    <source>
        <strain evidence="1 2">IBRC-M 10912</strain>
    </source>
</reference>
<dbReference type="AlphaFoldDB" id="A0ABD5P1Y9"/>
<comment type="caution">
    <text evidence="1">The sequence shown here is derived from an EMBL/GenBank/DDBJ whole genome shotgun (WGS) entry which is preliminary data.</text>
</comment>
<gene>
    <name evidence="1" type="ORF">ACFOZ7_15440</name>
</gene>
<sequence length="452" mass="50345">MQQVYAYSDNILEGVRFAENLDAHSSLLDLTDESFDDPSQPRYTFSSSEGDTIELIVRGQYDHWTLPESVENAVTYIGRPDIVLVDSTGDPILGGEFTDAAPIGNMIYQREGRQVGLLQAGFPTVYDTAYTATDRTKTPPAPRFPPATIVLLRLAYCQKFGLPAFLCFYKDETGEARAKEKYEGYPPTRDYDTGTKYLHEYLSAQLLDAVYGTYSGTVEDAQRDILRHMIEYLQDTPVVRSSASSRLEKDVPALANQALINGQQEEFIDHLIEVINGREEPDPAYDITDMAPDRLVEWTGGHHKRKPLNATVLNSSLSPKTVGSGQNPYIVADTPALIDAVSSRYPPLTGALRELNSDLETVVITMKFFQKKRSNCLVKVDPYSGAIAAFGEWLSRDITNEKIRNVLVYSHSGCAVTDLEVNNKLHRSLEETADVVIVSVGDDNNADQWHLM</sequence>
<dbReference type="RefSeq" id="WP_246976845.1">
    <property type="nucleotide sequence ID" value="NZ_CP095399.1"/>
</dbReference>
<proteinExistence type="predicted"/>
<name>A0ABD5P1Y9_9EURY</name>
<organism evidence="1 2">
    <name type="scientific">Natribaculum luteum</name>
    <dbReference type="NCBI Taxonomy" id="1586232"/>
    <lineage>
        <taxon>Archaea</taxon>
        <taxon>Methanobacteriati</taxon>
        <taxon>Methanobacteriota</taxon>
        <taxon>Stenosarchaea group</taxon>
        <taxon>Halobacteria</taxon>
        <taxon>Halobacteriales</taxon>
        <taxon>Natrialbaceae</taxon>
        <taxon>Natribaculum</taxon>
    </lineage>
</organism>
<accession>A0ABD5P1Y9</accession>
<evidence type="ECO:0000313" key="1">
    <source>
        <dbReference type="EMBL" id="MFC4248307.1"/>
    </source>
</evidence>
<dbReference type="Proteomes" id="UP001595821">
    <property type="component" value="Unassembled WGS sequence"/>
</dbReference>